<dbReference type="STRING" id="269621.A0A238F731"/>
<organism evidence="5 6">
    <name type="scientific">Microbotryum intermedium</name>
    <dbReference type="NCBI Taxonomy" id="269621"/>
    <lineage>
        <taxon>Eukaryota</taxon>
        <taxon>Fungi</taxon>
        <taxon>Dikarya</taxon>
        <taxon>Basidiomycota</taxon>
        <taxon>Pucciniomycotina</taxon>
        <taxon>Microbotryomycetes</taxon>
        <taxon>Microbotryales</taxon>
        <taxon>Microbotryaceae</taxon>
        <taxon>Microbotryum</taxon>
    </lineage>
</organism>
<dbReference type="Gene3D" id="2.60.40.760">
    <property type="entry name" value="Expansin, cellulose-binding-like domain"/>
    <property type="match status" value="1"/>
</dbReference>
<evidence type="ECO:0000256" key="2">
    <source>
        <dbReference type="SAM" id="MobiDB-lite"/>
    </source>
</evidence>
<evidence type="ECO:0000259" key="4">
    <source>
        <dbReference type="Pfam" id="PF03330"/>
    </source>
</evidence>
<dbReference type="InterPro" id="IPR036908">
    <property type="entry name" value="RlpA-like_sf"/>
</dbReference>
<proteinExistence type="predicted"/>
<evidence type="ECO:0000313" key="6">
    <source>
        <dbReference type="Proteomes" id="UP000198372"/>
    </source>
</evidence>
<dbReference type="SUPFAM" id="SSF50685">
    <property type="entry name" value="Barwin-like endoglucanases"/>
    <property type="match status" value="1"/>
</dbReference>
<feature type="compositionally biased region" description="Basic and acidic residues" evidence="2">
    <location>
        <begin position="63"/>
        <end position="86"/>
    </location>
</feature>
<feature type="chain" id="PRO_5012466715" evidence="3">
    <location>
        <begin position="24"/>
        <end position="477"/>
    </location>
</feature>
<feature type="signal peptide" evidence="3">
    <location>
        <begin position="1"/>
        <end position="23"/>
    </location>
</feature>
<dbReference type="NCBIfam" id="NF041144">
    <property type="entry name" value="expansin_EXLX1"/>
    <property type="match status" value="1"/>
</dbReference>
<feature type="region of interest" description="Disordered" evidence="2">
    <location>
        <begin position="49"/>
        <end position="260"/>
    </location>
</feature>
<dbReference type="Gene3D" id="2.40.40.10">
    <property type="entry name" value="RlpA-like domain"/>
    <property type="match status" value="1"/>
</dbReference>
<protein>
    <submittedName>
        <fullName evidence="5">BQ2448_5434 protein</fullName>
    </submittedName>
</protein>
<dbReference type="InterPro" id="IPR036749">
    <property type="entry name" value="Expansin_CBD_sf"/>
</dbReference>
<gene>
    <name evidence="5" type="ORF">BQ2448_5434</name>
</gene>
<reference evidence="6" key="1">
    <citation type="submission" date="2016-09" db="EMBL/GenBank/DDBJ databases">
        <authorList>
            <person name="Jeantristanb JTB J.-T."/>
            <person name="Ricardo R."/>
        </authorList>
    </citation>
    <scope>NUCLEOTIDE SEQUENCE [LARGE SCALE GENOMIC DNA]</scope>
</reference>
<dbReference type="Pfam" id="PF03330">
    <property type="entry name" value="DPBB_1"/>
    <property type="match status" value="1"/>
</dbReference>
<evidence type="ECO:0000313" key="5">
    <source>
        <dbReference type="EMBL" id="SCV67823.1"/>
    </source>
</evidence>
<dbReference type="EMBL" id="FMSP01000002">
    <property type="protein sequence ID" value="SCV67823.1"/>
    <property type="molecule type" value="Genomic_DNA"/>
</dbReference>
<dbReference type="OrthoDB" id="2538374at2759"/>
<feature type="compositionally biased region" description="Basic residues" evidence="2">
    <location>
        <begin position="158"/>
        <end position="175"/>
    </location>
</feature>
<dbReference type="InterPro" id="IPR051477">
    <property type="entry name" value="Expansin_CellWall"/>
</dbReference>
<feature type="compositionally biased region" description="Basic and acidic residues" evidence="2">
    <location>
        <begin position="110"/>
        <end position="152"/>
    </location>
</feature>
<dbReference type="AlphaFoldDB" id="A0A238F731"/>
<evidence type="ECO:0000256" key="1">
    <source>
        <dbReference type="ARBA" id="ARBA00022729"/>
    </source>
</evidence>
<sequence>MHSARHYLTAATLLGLLFALGLARHQDVSSQHHSHNTKRSYFEHVLTSRHSSRHCKMRKHDKHCYPDKKGQDQDQDHNHDGGDKKGPSQKGYPKPKNQGEEPHRKRRHKYPADEKEEDEHKSSPKQHHTQEKGKSKDKDDHHPGQHGDDEGKGCTPRSSHHTKKPHKKQKQKQKKKPETPVGSTPPRDKGDQGKSGDGTDPGKGSTTKPGPKSSRIPVGSGSPPKKPDPSTPDPSTPPSEAPKPPSTKTPSKSGKVITTYTGSMTGNATFYAVDDDGKGNCLLPRRTDRMFAAINDHGWAGSSQCGMCVCVSTLDGTRSVTVMITNREPTKEEGALDLSEKAFTALAERQVGRLMVKWTPADCQEAHLATGTPSVVWKSGSTKDWFAVQVRDSALPISQISIRITSPAGTTTSSTDKDRPWNKLQRTDYNFFVADHGIVDDKQGKIEGPFDLLVEYQNETQVVLNNIALTSKVLHQP</sequence>
<accession>A0A238F731</accession>
<keyword evidence="1 3" id="KW-0732">Signal</keyword>
<dbReference type="InterPro" id="IPR049818">
    <property type="entry name" value="Expansin_EXLX1-like"/>
</dbReference>
<dbReference type="PANTHER" id="PTHR31836:SF21">
    <property type="entry name" value="EXPANSIN-LIKE PROTEIN 7"/>
    <property type="match status" value="1"/>
</dbReference>
<name>A0A238F731_9BASI</name>
<dbReference type="InterPro" id="IPR009009">
    <property type="entry name" value="RlpA-like_DPBB"/>
</dbReference>
<dbReference type="Proteomes" id="UP000198372">
    <property type="component" value="Unassembled WGS sequence"/>
</dbReference>
<feature type="compositionally biased region" description="Basic residues" evidence="2">
    <location>
        <begin position="50"/>
        <end position="62"/>
    </location>
</feature>
<dbReference type="CDD" id="cd22272">
    <property type="entry name" value="DPBB_EXLX1-like"/>
    <property type="match status" value="1"/>
</dbReference>
<dbReference type="PANTHER" id="PTHR31836">
    <property type="match status" value="1"/>
</dbReference>
<feature type="compositionally biased region" description="Pro residues" evidence="2">
    <location>
        <begin position="229"/>
        <end position="247"/>
    </location>
</feature>
<keyword evidence="6" id="KW-1185">Reference proteome</keyword>
<feature type="domain" description="RlpA-like protein double-psi beta-barrel" evidence="4">
    <location>
        <begin position="294"/>
        <end position="357"/>
    </location>
</feature>
<evidence type="ECO:0000256" key="3">
    <source>
        <dbReference type="SAM" id="SignalP"/>
    </source>
</evidence>